<evidence type="ECO:0000313" key="6">
    <source>
        <dbReference type="EMBL" id="KAK7198856.1"/>
    </source>
</evidence>
<evidence type="ECO:0000256" key="1">
    <source>
        <dbReference type="ARBA" id="ARBA00022679"/>
    </source>
</evidence>
<dbReference type="GO" id="GO:0016603">
    <property type="term" value="F:glutaminyl-peptide cyclotransferase activity"/>
    <property type="evidence" value="ECO:0007669"/>
    <property type="project" value="TreeGrafter"/>
</dbReference>
<dbReference type="InterPro" id="IPR040234">
    <property type="entry name" value="QC/QCL"/>
</dbReference>
<keyword evidence="4" id="KW-1133">Transmembrane helix</keyword>
<feature type="region of interest" description="Disordered" evidence="3">
    <location>
        <begin position="1"/>
        <end position="24"/>
    </location>
</feature>
<feature type="region of interest" description="Disordered" evidence="3">
    <location>
        <begin position="276"/>
        <end position="296"/>
    </location>
</feature>
<dbReference type="SUPFAM" id="SSF53187">
    <property type="entry name" value="Zn-dependent exopeptidases"/>
    <property type="match status" value="1"/>
</dbReference>
<dbReference type="AlphaFoldDB" id="A0AAW0EZ58"/>
<keyword evidence="7" id="KW-1185">Reference proteome</keyword>
<name>A0AAW0EZ58_9TRYP</name>
<accession>A0AAW0EZ58</accession>
<keyword evidence="2" id="KW-0012">Acyltransferase</keyword>
<dbReference type="PANTHER" id="PTHR12283:SF6">
    <property type="entry name" value="GLUTAMINYL-PEPTIDE CYCLOTRANSFERASE-RELATED"/>
    <property type="match status" value="1"/>
</dbReference>
<gene>
    <name evidence="6" type="ORF">NESM_000852000</name>
</gene>
<evidence type="ECO:0000256" key="3">
    <source>
        <dbReference type="SAM" id="MobiDB-lite"/>
    </source>
</evidence>
<reference evidence="6 7" key="1">
    <citation type="journal article" date="2021" name="MBio">
        <title>A New Model Trypanosomatid, Novymonas esmeraldas: Genomic Perception of Its 'Candidatus Pandoraea novymonadis' Endosymbiont.</title>
        <authorList>
            <person name="Zakharova A."/>
            <person name="Saura A."/>
            <person name="Butenko A."/>
            <person name="Podesvova L."/>
            <person name="Warmusova S."/>
            <person name="Kostygov A.Y."/>
            <person name="Nenarokova A."/>
            <person name="Lukes J."/>
            <person name="Opperdoes F.R."/>
            <person name="Yurchenko V."/>
        </authorList>
    </citation>
    <scope>NUCLEOTIDE SEQUENCE [LARGE SCALE GENOMIC DNA]</scope>
    <source>
        <strain evidence="6 7">E262AT.01</strain>
    </source>
</reference>
<evidence type="ECO:0000256" key="2">
    <source>
        <dbReference type="ARBA" id="ARBA00023315"/>
    </source>
</evidence>
<keyword evidence="4" id="KW-0812">Transmembrane</keyword>
<dbReference type="PANTHER" id="PTHR12283">
    <property type="entry name" value="GLUTAMINYL-PEPTIDE CYCLOTRANSFERASE"/>
    <property type="match status" value="1"/>
</dbReference>
<keyword evidence="1" id="KW-0808">Transferase</keyword>
<feature type="domain" description="Peptidase M28" evidence="5">
    <location>
        <begin position="447"/>
        <end position="489"/>
    </location>
</feature>
<protein>
    <submittedName>
        <fullName evidence="6">Glutaminyl cyclase</fullName>
    </submittedName>
</protein>
<dbReference type="Gene3D" id="3.40.630.10">
    <property type="entry name" value="Zn peptidases"/>
    <property type="match status" value="3"/>
</dbReference>
<dbReference type="EMBL" id="JAECZO010000182">
    <property type="protein sequence ID" value="KAK7198856.1"/>
    <property type="molecule type" value="Genomic_DNA"/>
</dbReference>
<dbReference type="Pfam" id="PF04389">
    <property type="entry name" value="Peptidase_M28"/>
    <property type="match status" value="1"/>
</dbReference>
<comment type="caution">
    <text evidence="6">The sequence shown here is derived from an EMBL/GenBank/DDBJ whole genome shotgun (WGS) entry which is preliminary data.</text>
</comment>
<evidence type="ECO:0000259" key="5">
    <source>
        <dbReference type="Pfam" id="PF04389"/>
    </source>
</evidence>
<evidence type="ECO:0000256" key="4">
    <source>
        <dbReference type="SAM" id="Phobius"/>
    </source>
</evidence>
<dbReference type="InterPro" id="IPR007484">
    <property type="entry name" value="Peptidase_M28"/>
</dbReference>
<dbReference type="GO" id="GO:0008270">
    <property type="term" value="F:zinc ion binding"/>
    <property type="evidence" value="ECO:0007669"/>
    <property type="project" value="TreeGrafter"/>
</dbReference>
<dbReference type="Proteomes" id="UP001430356">
    <property type="component" value="Unassembled WGS sequence"/>
</dbReference>
<sequence>MQQQQQQQQSLVGRRRGARPPHGSESPLWFSLLRRCLPCLALRRQDFRSRSRVRRLLIGVLLFLLVTLVVLTGYLLYELPLGTISPPQVTSKPSPQVTPKGKFMDAAAVAALMKAREEAMVREWGKNGFRPTYWGLDQRTLPGLTRAALESWFEQARAPSPAATDAGADALAAAAARAGANANADADEDLLDALALLYPPAQQRRYYRAALDAILRHGTRVGGATRDAVLRHLVEEGLGRRRFDAARRVFHADAAPHLSPRGQELLEKAAGSWPAAPHLDAAADGGKEEEEGGGSARLPGWRWSLVWDNFTTDIPVRVEGRSHVDMQNLILQFPGGSQFRRKQSTAAADGDEFVGSVPLRARHGGGGVPDELLPVEQHPGDRTGGTVYTQETFLRNADDGITINQRPALERGVPGTRAVLSPEADGASVPLKPSLSARSAAPAVKQPMRHVVLAAHWDSKYFADFSFLGACDSAVPVVFLLRTIKNIAALTDVAEALTESYKAERRGGGDGAVVPGLTHSFRNATTEADVRERLASLLSPAHHALLYQYFFARPYTVRRAAPPSNAPAGAQTGTAEEAEEEVVVDVRMWLDWVQHLPAISVILFDGEEAYVEWVGNDNTYGSRHLARRWRRTPSVLQTRYSGGPQSLLDSVDLFALYDLMGTPGTTFQNLYPTQSGIFYAQLAQREAEQRRQAMRDTSAITVELLWRYHGAGGKADPVLGQLGASPAAAVESINVPYARRVLASNPSRTSLPGSWLLYGTPHEMHTLHGLPRTSTEMMLVHHFERLRTYHKLSRDVAVRDDFDAEGHLIETNGNIFFDMSRTLHWRRPRDAVDIDDDHKHWLDTQRVLHLIPVPFPRSWHTAADNGSEVDDGTSTDLARVLWSTVLELGDYWTRKE</sequence>
<feature type="transmembrane region" description="Helical" evidence="4">
    <location>
        <begin position="56"/>
        <end position="77"/>
    </location>
</feature>
<keyword evidence="4" id="KW-0472">Membrane</keyword>
<proteinExistence type="predicted"/>
<evidence type="ECO:0000313" key="7">
    <source>
        <dbReference type="Proteomes" id="UP001430356"/>
    </source>
</evidence>
<organism evidence="6 7">
    <name type="scientific">Novymonas esmeraldas</name>
    <dbReference type="NCBI Taxonomy" id="1808958"/>
    <lineage>
        <taxon>Eukaryota</taxon>
        <taxon>Discoba</taxon>
        <taxon>Euglenozoa</taxon>
        <taxon>Kinetoplastea</taxon>
        <taxon>Metakinetoplastina</taxon>
        <taxon>Trypanosomatida</taxon>
        <taxon>Trypanosomatidae</taxon>
        <taxon>Novymonas</taxon>
    </lineage>
</organism>